<evidence type="ECO:0000256" key="1">
    <source>
        <dbReference type="SAM" id="MobiDB-lite"/>
    </source>
</evidence>
<feature type="region of interest" description="Disordered" evidence="1">
    <location>
        <begin position="36"/>
        <end position="133"/>
    </location>
</feature>
<gene>
    <name evidence="2" type="primary">ORF36857</name>
</gene>
<organism evidence="2">
    <name type="scientific">Arion vulgaris</name>
    <dbReference type="NCBI Taxonomy" id="1028688"/>
    <lineage>
        <taxon>Eukaryota</taxon>
        <taxon>Metazoa</taxon>
        <taxon>Spiralia</taxon>
        <taxon>Lophotrochozoa</taxon>
        <taxon>Mollusca</taxon>
        <taxon>Gastropoda</taxon>
        <taxon>Heterobranchia</taxon>
        <taxon>Euthyneura</taxon>
        <taxon>Panpulmonata</taxon>
        <taxon>Eupulmonata</taxon>
        <taxon>Stylommatophora</taxon>
        <taxon>Helicina</taxon>
        <taxon>Arionoidea</taxon>
        <taxon>Arionidae</taxon>
        <taxon>Arion</taxon>
    </lineage>
</organism>
<accession>A0A0B6YVV4</accession>
<feature type="compositionally biased region" description="Polar residues" evidence="1">
    <location>
        <begin position="84"/>
        <end position="133"/>
    </location>
</feature>
<dbReference type="EMBL" id="HACG01012730">
    <property type="protein sequence ID" value="CEK59595.1"/>
    <property type="molecule type" value="Transcribed_RNA"/>
</dbReference>
<protein>
    <submittedName>
        <fullName evidence="2">Uncharacterized protein</fullName>
    </submittedName>
</protein>
<dbReference type="AlphaFoldDB" id="A0A0B6YVV4"/>
<reference evidence="2" key="1">
    <citation type="submission" date="2014-12" db="EMBL/GenBank/DDBJ databases">
        <title>Insight into the proteome of Arion vulgaris.</title>
        <authorList>
            <person name="Aradska J."/>
            <person name="Bulat T."/>
            <person name="Smidak R."/>
            <person name="Sarate P."/>
            <person name="Gangsoo J."/>
            <person name="Sialana F."/>
            <person name="Bilban M."/>
            <person name="Lubec G."/>
        </authorList>
    </citation>
    <scope>NUCLEOTIDE SEQUENCE</scope>
    <source>
        <tissue evidence="2">Skin</tissue>
    </source>
</reference>
<feature type="non-terminal residue" evidence="2">
    <location>
        <position position="1"/>
    </location>
</feature>
<name>A0A0B6YVV4_9EUPU</name>
<sequence length="133" mass="14069">LNQQPAPTPVVASGELRGITELKTDIASLKGLLLNRNQFPPAPSTSPVLPSWQRAPAPAPVAPSYADAVKSNATNHVDNDEPSSEQIQASELTDSQETSSSHLPTTQENGESIQSDTQDLSYSKLTDSDSSLS</sequence>
<proteinExistence type="predicted"/>
<evidence type="ECO:0000313" key="2">
    <source>
        <dbReference type="EMBL" id="CEK59595.1"/>
    </source>
</evidence>